<dbReference type="SUPFAM" id="SSF51445">
    <property type="entry name" value="(Trans)glycosidases"/>
    <property type="match status" value="1"/>
</dbReference>
<reference evidence="11 12" key="1">
    <citation type="submission" date="2024-05" db="EMBL/GenBank/DDBJ databases">
        <title>Genome Sequence and Characterization of the New Strain Purple Sulfur Bacterium of Genus Thioalkalicoccus.</title>
        <authorList>
            <person name="Bryantseva I.A."/>
            <person name="Kyndt J.A."/>
            <person name="Imhoff J.F."/>
        </authorList>
    </citation>
    <scope>NUCLEOTIDE SEQUENCE [LARGE SCALE GENOMIC DNA]</scope>
    <source>
        <strain evidence="11 12">Um2</strain>
    </source>
</reference>
<dbReference type="Pfam" id="PF00232">
    <property type="entry name" value="Glyco_hydro_1"/>
    <property type="match status" value="1"/>
</dbReference>
<dbReference type="InterPro" id="IPR033132">
    <property type="entry name" value="GH_1_N_CS"/>
</dbReference>
<evidence type="ECO:0000256" key="9">
    <source>
        <dbReference type="PROSITE-ProRule" id="PRU10055"/>
    </source>
</evidence>
<evidence type="ECO:0000313" key="11">
    <source>
        <dbReference type="EMBL" id="MEY6430813.1"/>
    </source>
</evidence>
<keyword evidence="6" id="KW-0119">Carbohydrate metabolism</keyword>
<evidence type="ECO:0000256" key="2">
    <source>
        <dbReference type="ARBA" id="ARBA00010838"/>
    </source>
</evidence>
<sequence>MIGFPTSFLWGAATSAYQIEGSPLADGAGASIWHRFSREPGRVVGGATGDSACDHYRRYREDIALMAWLGINAYRFSVAWARVVPDGNGTLNPKGLGFYDRLVDALLAQGIEPMLTLYHWDLPAALEDRGGWLNPDSAKWFGDYAQVLFQALDDRVRLWLTLNEPWVSAVLGYLTGTHAPGRRGLREAALAAHHLLLAHAEAVTAYRAVGRHRIGIALNLEPQYAASAQAEDVEAAARRHIYVNRWFLDPILLGRYPAEIPQLFGADWPRRALQRAGLIRAPIDFLGVNYYSRALVVDDPSGRPARGRLVKRRDAQLTAMGWEIFPQGLTEMLLWIRREYGELPVYITENGAACNDPLPERGRVLDPGRARFLGRHLIAAQEALGRGVDLRGYFAWSLLDNFEWAYGYSKRFGLIHVDFATQRRTPKMSARFYRNLICRGGANLAIALGALRG</sequence>
<name>A0ABV4BC53_9GAMM</name>
<dbReference type="InterPro" id="IPR017736">
    <property type="entry name" value="Glyco_hydro_1_beta-glucosidase"/>
</dbReference>
<dbReference type="InterPro" id="IPR017853">
    <property type="entry name" value="GH"/>
</dbReference>
<comment type="caution">
    <text evidence="11">The sequence shown here is derived from an EMBL/GenBank/DDBJ whole genome shotgun (WGS) entry which is preliminary data.</text>
</comment>
<evidence type="ECO:0000256" key="1">
    <source>
        <dbReference type="ARBA" id="ARBA00000448"/>
    </source>
</evidence>
<dbReference type="InterPro" id="IPR001360">
    <property type="entry name" value="Glyco_hydro_1"/>
</dbReference>
<dbReference type="RefSeq" id="WP_369665200.1">
    <property type="nucleotide sequence ID" value="NZ_JBDKXB010000001.1"/>
</dbReference>
<keyword evidence="12" id="KW-1185">Reference proteome</keyword>
<dbReference type="EMBL" id="JBDKXB010000001">
    <property type="protein sequence ID" value="MEY6430813.1"/>
    <property type="molecule type" value="Genomic_DNA"/>
</dbReference>
<keyword evidence="4 10" id="KW-0378">Hydrolase</keyword>
<evidence type="ECO:0000256" key="10">
    <source>
        <dbReference type="RuleBase" id="RU361175"/>
    </source>
</evidence>
<dbReference type="PRINTS" id="PR00131">
    <property type="entry name" value="GLHYDRLASE1"/>
</dbReference>
<dbReference type="PROSITE" id="PS00653">
    <property type="entry name" value="GLYCOSYL_HYDROL_F1_2"/>
    <property type="match status" value="1"/>
</dbReference>
<accession>A0ABV4BC53</accession>
<evidence type="ECO:0000256" key="6">
    <source>
        <dbReference type="ARBA" id="ARBA00023277"/>
    </source>
</evidence>
<dbReference type="EC" id="3.2.1.21" evidence="3 10"/>
<keyword evidence="7 10" id="KW-0326">Glycosidase</keyword>
<evidence type="ECO:0000256" key="7">
    <source>
        <dbReference type="ARBA" id="ARBA00023295"/>
    </source>
</evidence>
<evidence type="ECO:0000313" key="12">
    <source>
        <dbReference type="Proteomes" id="UP001564408"/>
    </source>
</evidence>
<dbReference type="PANTHER" id="PTHR10353:SF36">
    <property type="entry name" value="LP05116P"/>
    <property type="match status" value="1"/>
</dbReference>
<dbReference type="InterPro" id="IPR018120">
    <property type="entry name" value="Glyco_hydro_1_AS"/>
</dbReference>
<dbReference type="Proteomes" id="UP001564408">
    <property type="component" value="Unassembled WGS sequence"/>
</dbReference>
<gene>
    <name evidence="11" type="ORF">ABC977_00140</name>
</gene>
<dbReference type="NCBIfam" id="TIGR03356">
    <property type="entry name" value="BGL"/>
    <property type="match status" value="1"/>
</dbReference>
<keyword evidence="5" id="KW-0136">Cellulose degradation</keyword>
<dbReference type="GO" id="GO:0008422">
    <property type="term" value="F:beta-glucosidase activity"/>
    <property type="evidence" value="ECO:0007669"/>
    <property type="project" value="UniProtKB-EC"/>
</dbReference>
<evidence type="ECO:0000256" key="4">
    <source>
        <dbReference type="ARBA" id="ARBA00022801"/>
    </source>
</evidence>
<evidence type="ECO:0000256" key="8">
    <source>
        <dbReference type="ARBA" id="ARBA00023326"/>
    </source>
</evidence>
<proteinExistence type="inferred from homology"/>
<feature type="active site" description="Nucleophile" evidence="9">
    <location>
        <position position="349"/>
    </location>
</feature>
<dbReference type="Gene3D" id="3.20.20.80">
    <property type="entry name" value="Glycosidases"/>
    <property type="match status" value="1"/>
</dbReference>
<dbReference type="PROSITE" id="PS00572">
    <property type="entry name" value="GLYCOSYL_HYDROL_F1_1"/>
    <property type="match status" value="1"/>
</dbReference>
<evidence type="ECO:0000256" key="3">
    <source>
        <dbReference type="ARBA" id="ARBA00012744"/>
    </source>
</evidence>
<protein>
    <recommendedName>
        <fullName evidence="3 10">Beta-glucosidase</fullName>
        <ecNumber evidence="3 10">3.2.1.21</ecNumber>
    </recommendedName>
</protein>
<comment type="catalytic activity">
    <reaction evidence="1 10">
        <text>Hydrolysis of terminal, non-reducing beta-D-glucosyl residues with release of beta-D-glucose.</text>
        <dbReference type="EC" id="3.2.1.21"/>
    </reaction>
</comment>
<evidence type="ECO:0000256" key="5">
    <source>
        <dbReference type="ARBA" id="ARBA00023001"/>
    </source>
</evidence>
<comment type="similarity">
    <text evidence="2 10">Belongs to the glycosyl hydrolase 1 family.</text>
</comment>
<dbReference type="PANTHER" id="PTHR10353">
    <property type="entry name" value="GLYCOSYL HYDROLASE"/>
    <property type="match status" value="1"/>
</dbReference>
<keyword evidence="8" id="KW-0624">Polysaccharide degradation</keyword>
<organism evidence="11 12">
    <name type="scientific">Thioalkalicoccus limnaeus</name>
    <dbReference type="NCBI Taxonomy" id="120681"/>
    <lineage>
        <taxon>Bacteria</taxon>
        <taxon>Pseudomonadati</taxon>
        <taxon>Pseudomonadota</taxon>
        <taxon>Gammaproteobacteria</taxon>
        <taxon>Chromatiales</taxon>
        <taxon>Chromatiaceae</taxon>
        <taxon>Thioalkalicoccus</taxon>
    </lineage>
</organism>